<evidence type="ECO:0000256" key="2">
    <source>
        <dbReference type="SAM" id="MobiDB-lite"/>
    </source>
</evidence>
<protein>
    <recommendedName>
        <fullName evidence="4">Fibronectin type-III domain-containing protein</fullName>
    </recommendedName>
</protein>
<dbReference type="Gene3D" id="2.120.10.80">
    <property type="entry name" value="Kelch-type beta propeller"/>
    <property type="match status" value="2"/>
</dbReference>
<dbReference type="CDD" id="cd00063">
    <property type="entry name" value="FN3"/>
    <property type="match status" value="3"/>
</dbReference>
<dbReference type="OrthoDB" id="73403at2759"/>
<keyword evidence="3" id="KW-0732">Signal</keyword>
<evidence type="ECO:0000313" key="6">
    <source>
        <dbReference type="Proteomes" id="UP000789595"/>
    </source>
</evidence>
<feature type="chain" id="PRO_5035220105" description="Fibronectin type-III domain-containing protein" evidence="3">
    <location>
        <begin position="16"/>
        <end position="1932"/>
    </location>
</feature>
<feature type="region of interest" description="Disordered" evidence="2">
    <location>
        <begin position="950"/>
        <end position="989"/>
    </location>
</feature>
<keyword evidence="1" id="KW-0677">Repeat</keyword>
<dbReference type="SUPFAM" id="SSF49265">
    <property type="entry name" value="Fibronectin type III"/>
    <property type="match status" value="2"/>
</dbReference>
<dbReference type="PROSITE" id="PS50853">
    <property type="entry name" value="FN3"/>
    <property type="match status" value="2"/>
</dbReference>
<evidence type="ECO:0000259" key="4">
    <source>
        <dbReference type="PROSITE" id="PS50853"/>
    </source>
</evidence>
<dbReference type="Proteomes" id="UP000789595">
    <property type="component" value="Unassembled WGS sequence"/>
</dbReference>
<dbReference type="PANTHER" id="PTHR13817">
    <property type="entry name" value="TITIN"/>
    <property type="match status" value="1"/>
</dbReference>
<reference evidence="5" key="1">
    <citation type="submission" date="2021-11" db="EMBL/GenBank/DDBJ databases">
        <authorList>
            <consortium name="Genoscope - CEA"/>
            <person name="William W."/>
        </authorList>
    </citation>
    <scope>NUCLEOTIDE SEQUENCE</scope>
</reference>
<dbReference type="InterPro" id="IPR003961">
    <property type="entry name" value="FN3_dom"/>
</dbReference>
<keyword evidence="6" id="KW-1185">Reference proteome</keyword>
<evidence type="ECO:0000313" key="5">
    <source>
        <dbReference type="EMBL" id="CAH0370344.1"/>
    </source>
</evidence>
<dbReference type="SUPFAM" id="SSF117281">
    <property type="entry name" value="Kelch motif"/>
    <property type="match status" value="2"/>
</dbReference>
<feature type="compositionally biased region" description="Polar residues" evidence="2">
    <location>
        <begin position="811"/>
        <end position="821"/>
    </location>
</feature>
<dbReference type="PANTHER" id="PTHR13817:SF73">
    <property type="entry name" value="FIBRONECTIN TYPE-III DOMAIN-CONTAINING PROTEIN"/>
    <property type="match status" value="1"/>
</dbReference>
<organism evidence="5 6">
    <name type="scientific">Pelagomonas calceolata</name>
    <dbReference type="NCBI Taxonomy" id="35677"/>
    <lineage>
        <taxon>Eukaryota</taxon>
        <taxon>Sar</taxon>
        <taxon>Stramenopiles</taxon>
        <taxon>Ochrophyta</taxon>
        <taxon>Pelagophyceae</taxon>
        <taxon>Pelagomonadales</taxon>
        <taxon>Pelagomonadaceae</taxon>
        <taxon>Pelagomonas</taxon>
    </lineage>
</organism>
<dbReference type="InterPro" id="IPR013783">
    <property type="entry name" value="Ig-like_fold"/>
</dbReference>
<dbReference type="InterPro" id="IPR036116">
    <property type="entry name" value="FN3_sf"/>
</dbReference>
<dbReference type="InterPro" id="IPR006652">
    <property type="entry name" value="Kelch_1"/>
</dbReference>
<feature type="signal peptide" evidence="3">
    <location>
        <begin position="1"/>
        <end position="15"/>
    </location>
</feature>
<evidence type="ECO:0000256" key="3">
    <source>
        <dbReference type="SAM" id="SignalP"/>
    </source>
</evidence>
<feature type="compositionally biased region" description="Basic and acidic residues" evidence="2">
    <location>
        <begin position="964"/>
        <end position="979"/>
    </location>
</feature>
<feature type="domain" description="Fibronectin type-III" evidence="4">
    <location>
        <begin position="592"/>
        <end position="682"/>
    </location>
</feature>
<proteinExistence type="predicted"/>
<dbReference type="Gene3D" id="2.60.40.10">
    <property type="entry name" value="Immunoglobulins"/>
    <property type="match status" value="3"/>
</dbReference>
<sequence>MRLLAWAALVGAQWTYPVPQAPTSPPELSNATTTGMTVTWEPTIESESYAVDAYRVEVLSLQERHKGWQVLDDAVEEARTRNEVQFINVRVDRGSRVSGGGFWLYLAYDGIHPIDTDHKQAVTPEIPWDASAAQMKSALEALDTVNVVQVRRCDASFLPNKDLTGTGAEAWVGRCPFGHLGGYTWVVEFERPRAEMDEAWSGAYPRAVELARDGWNERLQKDVKSAQEAGRMPLISVWKETISLRDGYKWSGPGAGIEVWRASNYQPCGSAEWNYHELNLGHDFDKPMPPPPLCTYRAENLKRPGGLYAFRISAHNAAGWSPPSQPSSYRRLDAVEPPPRPIAPVWAVPSDARFRQGSATLYASRPDQTESEFAAPAAAFDVQYKYEGDDTWLDGGRVTADESGWAARTIDDLDVERKVVARVRARNAAGLSAWSGASPPGHVTRDARPPPPSKPALELDGDEMQVRWLPAAAGTTNARRFSLETQAWRGHGFSTPDQWERADNSISIVETPQSDEVQTVTCRVDGTFRLRLPVKGSYDTGTITTDLHRGSLAGDVVRALEGLDAVSQGSVSVRLISPGKWRVHFKDPDAIAGEDLRASNVFPQLLGESVRTSEKWNRQEQGPEVLIERTSLASSEILKESLEARVRNLEPHTHYRVRVRAFVDEEGGEWSEPSDWLQTPDAARVYELSGRSKVRAADGTSHARTAVDYRPALANDPDYVQGAAVGGIGVSGWNSAENDGDGGGGLVVIAAYTGLAAHPIPHSRQVFFASRVAQTYAVPSRHSGRPGARRVIVKAWGGGGGGAGAGRGEQNKTSRATESQTDYIQRDRFWGRGGGGGFARASLSVTPGDALEILVGGGGGGAVRGKPGVGGWHGGASGGAGEWGGGGGGGMSLVRLNGQTMLVAGGGGGGGATDYCCAHGGGGGGMVGGNGSAPGLETPVDIAPYNARRHEHSAVEGDPSGTSVHDRDGRDPRDLEGKPARHRHLDFGMAPGADYSSLATGGTGGAMEGGRPGKNGAYEVSSAGVLTDAGTGEVMIQTLDKPADQDASVGLRYKGGKGAAGKEGGGGGGGGFYGGGGGGAGVDAGGGGGGSAFVNESHVSLHQDYVWGAQRPPQPFVVDANHTAVSLQWPMNDFARTFLAERYHVEMALGISLEFQLVGVYKIEQGGASVGGLDPDTTYRFRLRGANHTDTSHAGQFVEVITRKEPADAWARVHPVPRRYADGGYGRASPVAKTPHFSKGDQTGLLNDLTDDATRESDAPSQSRPTIPSGRGGHTLTTLGGRKEYEAGNISLDELGAAFLFGGAGDGYECDGAVGASFRLGERFGYESADDNCARRQGETNELWRLDTGMLEWELILPARNQTWPAPRERHVATVLGGKIAVFGGMRDEFTDQAHAYDDLWLLDTGKPQIQTWAGTPSYSTVDEPIDLPDADVLHFDVNVTADEEWCVRDVDVRIRLEHPCVESLSIELLGPGPTSGSSNYYKPVANSWPVVLLAPDHEAPCRKLQLPEKGRVQDFSNRSVDGDVFNTWGWAAHGSALGEYPFDPETGGRTKHAWDEPQWLEFDDDAKVAIDDLDHAKFSTGGTYRPVDSLSEFEGAVANGKWTLRITDHGGPHKATWNISEWELTTRLELCQRTYRWEHVNNSLGQRPPARAGSLGVSTGDQLFILGGRNATDPNPTRTLFRYDLITNTWAELTPEPDHPRAYSPLGKAAVLTPWGVYAFGGLGFGFTETGGTQSYFDGRVHWLDIVNRRWFRDVDVKPRPHPGIVHPPRSRNGIAAEGIVEHQAIIERATAPAAPRARYRAALAYVDEGLADHLAASEASRSGAAAPGSVAPPSLVMFGGDDDVIDLDDTWLLKLANASLRDPADPRFELHLSPSNHFAFCGWQVQGTAQKHWDERCGAETDTGKVCTLRELIQRAYCVGQYQSLGNYPR</sequence>
<feature type="region of interest" description="Disordered" evidence="2">
    <location>
        <begin position="1221"/>
        <end position="1280"/>
    </location>
</feature>
<name>A0A8J2WWK3_9STRA</name>
<feature type="region of interest" description="Disordered" evidence="2">
    <location>
        <begin position="433"/>
        <end position="454"/>
    </location>
</feature>
<dbReference type="Gene3D" id="2.60.120.260">
    <property type="entry name" value="Galactose-binding domain-like"/>
    <property type="match status" value="1"/>
</dbReference>
<feature type="region of interest" description="Disordered" evidence="2">
    <location>
        <begin position="799"/>
        <end position="821"/>
    </location>
</feature>
<gene>
    <name evidence="5" type="ORF">PECAL_3P02230</name>
</gene>
<accession>A0A8J2WWK3</accession>
<comment type="caution">
    <text evidence="5">The sequence shown here is derived from an EMBL/GenBank/DDBJ whole genome shotgun (WGS) entry which is preliminary data.</text>
</comment>
<dbReference type="InterPro" id="IPR050964">
    <property type="entry name" value="Striated_Muscle_Regulatory"/>
</dbReference>
<dbReference type="InterPro" id="IPR015915">
    <property type="entry name" value="Kelch-typ_b-propeller"/>
</dbReference>
<dbReference type="EMBL" id="CAKKNE010000003">
    <property type="protein sequence ID" value="CAH0370344.1"/>
    <property type="molecule type" value="Genomic_DNA"/>
</dbReference>
<dbReference type="SMART" id="SM00060">
    <property type="entry name" value="FN3"/>
    <property type="match status" value="4"/>
</dbReference>
<evidence type="ECO:0000256" key="1">
    <source>
        <dbReference type="ARBA" id="ARBA00022737"/>
    </source>
</evidence>
<feature type="domain" description="Fibronectin type-III" evidence="4">
    <location>
        <begin position="1109"/>
        <end position="1205"/>
    </location>
</feature>
<dbReference type="Pfam" id="PF01344">
    <property type="entry name" value="Kelch_1"/>
    <property type="match status" value="1"/>
</dbReference>